<dbReference type="InterPro" id="IPR011990">
    <property type="entry name" value="TPR-like_helical_dom_sf"/>
</dbReference>
<evidence type="ECO:0000313" key="6">
    <source>
        <dbReference type="EMBL" id="ORX55309.1"/>
    </source>
</evidence>
<reference evidence="6 7" key="2">
    <citation type="submission" date="2016-08" db="EMBL/GenBank/DDBJ databases">
        <title>Pervasive Adenine N6-methylation of Active Genes in Fungi.</title>
        <authorList>
            <consortium name="DOE Joint Genome Institute"/>
            <person name="Mondo S.J."/>
            <person name="Dannebaum R.O."/>
            <person name="Kuo R.C."/>
            <person name="Labutti K."/>
            <person name="Haridas S."/>
            <person name="Kuo A."/>
            <person name="Salamov A."/>
            <person name="Ahrendt S.R."/>
            <person name="Lipzen A."/>
            <person name="Sullivan W."/>
            <person name="Andreopoulos W.B."/>
            <person name="Clum A."/>
            <person name="Lindquist E."/>
            <person name="Daum C."/>
            <person name="Ramamoorthy G.K."/>
            <person name="Gryganskyi A."/>
            <person name="Culley D."/>
            <person name="Magnuson J.K."/>
            <person name="James T.Y."/>
            <person name="O'Malley M.A."/>
            <person name="Stajich J.E."/>
            <person name="Spatafora J.W."/>
            <person name="Visel A."/>
            <person name="Grigoriev I.V."/>
        </authorList>
    </citation>
    <scope>NUCLEOTIDE SEQUENCE [LARGE SCALE GENOMIC DNA]</scope>
    <source>
        <strain evidence="7">finn</strain>
    </source>
</reference>
<dbReference type="STRING" id="1754191.A0A1Y1VG28"/>
<dbReference type="SMART" id="SM00028">
    <property type="entry name" value="TPR"/>
    <property type="match status" value="3"/>
</dbReference>
<organism evidence="6 7">
    <name type="scientific">Piromyces finnis</name>
    <dbReference type="NCBI Taxonomy" id="1754191"/>
    <lineage>
        <taxon>Eukaryota</taxon>
        <taxon>Fungi</taxon>
        <taxon>Fungi incertae sedis</taxon>
        <taxon>Chytridiomycota</taxon>
        <taxon>Chytridiomycota incertae sedis</taxon>
        <taxon>Neocallimastigomycetes</taxon>
        <taxon>Neocallimastigales</taxon>
        <taxon>Neocallimastigaceae</taxon>
        <taxon>Piromyces</taxon>
    </lineage>
</organism>
<accession>A0A1Y1VG28</accession>
<dbReference type="InterPro" id="IPR021922">
    <property type="entry name" value="Par3/HAL_N"/>
</dbReference>
<gene>
    <name evidence="6" type="ORF">BCR36DRAFT_410248</name>
</gene>
<evidence type="ECO:0000256" key="3">
    <source>
        <dbReference type="ARBA" id="ARBA00023242"/>
    </source>
</evidence>
<dbReference type="SUPFAM" id="SSF48452">
    <property type="entry name" value="TPR-like"/>
    <property type="match status" value="1"/>
</dbReference>
<sequence>MSPKNYVTYQIKFEPHLEVNSQNIPKETRKNILSIKLSEKNEDWMSVLHYSLQVADLFYNTDDYQRSAYFYEKAIKASKILNNYTQLSYSYSKCASALHSSQSEDKVKDLYTALDYHKLSLDIQIKYKIRKDKANLLDIPREYFAIGLVYLELGEFESDKSYYQHSIENFLNCKAALEKLKDTGKATKKLYAETLLNLGIIWNIHLEDHKKAGKAFEASHKISVEIGDKENLRLICENFGFYYFNNKDYKNALKCYKDNLKMCQEMKLHLEKAQCYCDIGLCYKSLHMYNEALSNFNEYYMHVKDLNLSDHIEKSKILIEETNQAIEENKLKNDLENQLKVVIQNKDFINEFKILKKLNKSLIFLRYRSSVAKNYKRMLYLCENTPELKSELSELLLLCGTFYNENKIYDKGYKFLRYLEKKFNGPLAMKAEFYKQLAISLENLKKSHDEIERALENEITIRKSTQDNEGMYNALINLIRIHKLYNLPAKAQEAQEQLNMIALPNTESSFNDPSFYSSEREDEISLIKDQEPSTDIIINDRITDNALSDLYNTSKRKKEKIKIEKETKEDEENIDNFYQNKYHKRKKKRSYIYSSSEEESDYRDHNPNFKEFNKELEKLKKRKIRQEKYYQKTPKESENLISDTESIDSNDSIADLPKPLDFVNLDNTIDTKKFNSPTEFHGYIPSLTTKKIRVCVNFGKDKLLIPCPASETIEWLMREAEKRYYEINNEKVYIRYFKVDNDQILYDKDLINDILIENQVVE</sequence>
<evidence type="ECO:0000256" key="1">
    <source>
        <dbReference type="ARBA" id="ARBA00004123"/>
    </source>
</evidence>
<proteinExistence type="predicted"/>
<dbReference type="PANTHER" id="PTHR46358">
    <property type="entry name" value="TONSOKU-LIKE PROTEIN"/>
    <property type="match status" value="1"/>
</dbReference>
<feature type="domain" description="Par3/HAL N-terminal" evidence="5">
    <location>
        <begin position="693"/>
        <end position="755"/>
    </location>
</feature>
<keyword evidence="3" id="KW-0539">Nucleus</keyword>
<evidence type="ECO:0000256" key="2">
    <source>
        <dbReference type="ARBA" id="ARBA00022737"/>
    </source>
</evidence>
<dbReference type="EMBL" id="MCFH01000009">
    <property type="protein sequence ID" value="ORX55309.1"/>
    <property type="molecule type" value="Genomic_DNA"/>
</dbReference>
<comment type="subcellular location">
    <subcellularLocation>
        <location evidence="1">Nucleus</location>
    </subcellularLocation>
</comment>
<name>A0A1Y1VG28_9FUNG</name>
<evidence type="ECO:0000313" key="7">
    <source>
        <dbReference type="Proteomes" id="UP000193719"/>
    </source>
</evidence>
<keyword evidence="4" id="KW-0175">Coiled coil</keyword>
<dbReference type="GO" id="GO:0031297">
    <property type="term" value="P:replication fork processing"/>
    <property type="evidence" value="ECO:0007669"/>
    <property type="project" value="TreeGrafter"/>
</dbReference>
<evidence type="ECO:0000256" key="4">
    <source>
        <dbReference type="SAM" id="Coils"/>
    </source>
</evidence>
<dbReference type="InterPro" id="IPR052311">
    <property type="entry name" value="MMS22L-TONSL_complex_comp"/>
</dbReference>
<dbReference type="AlphaFoldDB" id="A0A1Y1VG28"/>
<dbReference type="Gene3D" id="1.25.40.10">
    <property type="entry name" value="Tetratricopeptide repeat domain"/>
    <property type="match status" value="1"/>
</dbReference>
<protein>
    <recommendedName>
        <fullName evidence="5">Par3/HAL N-terminal domain-containing protein</fullName>
    </recommendedName>
</protein>
<dbReference type="GO" id="GO:0043596">
    <property type="term" value="C:nuclear replication fork"/>
    <property type="evidence" value="ECO:0007669"/>
    <property type="project" value="TreeGrafter"/>
</dbReference>
<dbReference type="PANTHER" id="PTHR46358:SF1">
    <property type="entry name" value="TONSOKU-LIKE PROTEIN"/>
    <property type="match status" value="1"/>
</dbReference>
<keyword evidence="7" id="KW-1185">Reference proteome</keyword>
<keyword evidence="2" id="KW-0677">Repeat</keyword>
<dbReference type="Pfam" id="PF13424">
    <property type="entry name" value="TPR_12"/>
    <property type="match status" value="1"/>
</dbReference>
<feature type="non-terminal residue" evidence="6">
    <location>
        <position position="762"/>
    </location>
</feature>
<dbReference type="OrthoDB" id="626167at2759"/>
<dbReference type="InterPro" id="IPR019734">
    <property type="entry name" value="TPR_rpt"/>
</dbReference>
<dbReference type="Gene3D" id="3.10.20.90">
    <property type="entry name" value="Phosphatidylinositol 3-kinase Catalytic Subunit, Chain A, domain 1"/>
    <property type="match status" value="1"/>
</dbReference>
<dbReference type="Proteomes" id="UP000193719">
    <property type="component" value="Unassembled WGS sequence"/>
</dbReference>
<dbReference type="GO" id="GO:0000724">
    <property type="term" value="P:double-strand break repair via homologous recombination"/>
    <property type="evidence" value="ECO:0007669"/>
    <property type="project" value="TreeGrafter"/>
</dbReference>
<comment type="caution">
    <text evidence="6">The sequence shown here is derived from an EMBL/GenBank/DDBJ whole genome shotgun (WGS) entry which is preliminary data.</text>
</comment>
<dbReference type="Pfam" id="PF12053">
    <property type="entry name" value="Par3_HAL_N_term"/>
    <property type="match status" value="1"/>
</dbReference>
<evidence type="ECO:0000259" key="5">
    <source>
        <dbReference type="Pfam" id="PF12053"/>
    </source>
</evidence>
<reference evidence="6 7" key="1">
    <citation type="submission" date="2016-08" db="EMBL/GenBank/DDBJ databases">
        <title>Genomes of anaerobic fungi encode conserved fungal cellulosomes for biomass hydrolysis.</title>
        <authorList>
            <consortium name="DOE Joint Genome Institute"/>
            <person name="Haitjema C.H."/>
            <person name="Gilmore S.P."/>
            <person name="Henske J.K."/>
            <person name="Solomon K.V."/>
            <person name="De Groot R."/>
            <person name="Kuo A."/>
            <person name="Mondo S.J."/>
            <person name="Salamov A.A."/>
            <person name="Labutti K."/>
            <person name="Zhao Z."/>
            <person name="Chiniquy J."/>
            <person name="Barry K."/>
            <person name="Brewer H.M."/>
            <person name="Purvine S.O."/>
            <person name="Wright A.T."/>
            <person name="Boxma B."/>
            <person name="Van Alen T."/>
            <person name="Hackstein J.H."/>
            <person name="Baker S.E."/>
            <person name="Grigoriev I.V."/>
            <person name="O'Malley M.A."/>
        </authorList>
    </citation>
    <scope>NUCLEOTIDE SEQUENCE [LARGE SCALE GENOMIC DNA]</scope>
    <source>
        <strain evidence="7">finn</strain>
    </source>
</reference>
<feature type="coiled-coil region" evidence="4">
    <location>
        <begin position="434"/>
        <end position="461"/>
    </location>
</feature>